<keyword evidence="3" id="KW-0732">Signal</keyword>
<evidence type="ECO:0000256" key="2">
    <source>
        <dbReference type="ARBA" id="ARBA00022801"/>
    </source>
</evidence>
<dbReference type="InterPro" id="IPR050309">
    <property type="entry name" value="Type-B_Carboxylest/Lipase"/>
</dbReference>
<keyword evidence="2 3" id="KW-0378">Hydrolase</keyword>
<evidence type="ECO:0000256" key="1">
    <source>
        <dbReference type="ARBA" id="ARBA00005964"/>
    </source>
</evidence>
<keyword evidence="6" id="KW-1185">Reference proteome</keyword>
<evidence type="ECO:0000313" key="6">
    <source>
        <dbReference type="Proteomes" id="UP001596050"/>
    </source>
</evidence>
<dbReference type="InterPro" id="IPR006311">
    <property type="entry name" value="TAT_signal"/>
</dbReference>
<protein>
    <recommendedName>
        <fullName evidence="3">Carboxylic ester hydrolase</fullName>
        <ecNumber evidence="3">3.1.1.-</ecNumber>
    </recommendedName>
</protein>
<comment type="similarity">
    <text evidence="1 3">Belongs to the type-B carboxylesterase/lipase family.</text>
</comment>
<gene>
    <name evidence="5" type="ORF">ACFPN5_05765</name>
</gene>
<evidence type="ECO:0000313" key="5">
    <source>
        <dbReference type="EMBL" id="MFC5459310.1"/>
    </source>
</evidence>
<dbReference type="RefSeq" id="WP_379781042.1">
    <property type="nucleotide sequence ID" value="NZ_JBHSMU010000005.1"/>
</dbReference>
<dbReference type="EC" id="3.1.1.-" evidence="3"/>
<dbReference type="InterPro" id="IPR029058">
    <property type="entry name" value="AB_hydrolase_fold"/>
</dbReference>
<name>A0ABW0L1K2_9BURK</name>
<dbReference type="Pfam" id="PF00135">
    <property type="entry name" value="COesterase"/>
    <property type="match status" value="1"/>
</dbReference>
<dbReference type="InterPro" id="IPR019826">
    <property type="entry name" value="Carboxylesterase_B_AS"/>
</dbReference>
<reference evidence="6" key="1">
    <citation type="journal article" date="2019" name="Int. J. Syst. Evol. Microbiol.">
        <title>The Global Catalogue of Microorganisms (GCM) 10K type strain sequencing project: providing services to taxonomists for standard genome sequencing and annotation.</title>
        <authorList>
            <consortium name="The Broad Institute Genomics Platform"/>
            <consortium name="The Broad Institute Genome Sequencing Center for Infectious Disease"/>
            <person name="Wu L."/>
            <person name="Ma J."/>
        </authorList>
    </citation>
    <scope>NUCLEOTIDE SEQUENCE [LARGE SCALE GENOMIC DNA]</scope>
    <source>
        <strain evidence="6">KACC 12649</strain>
    </source>
</reference>
<dbReference type="Gene3D" id="3.40.50.1820">
    <property type="entry name" value="alpha/beta hydrolase"/>
    <property type="match status" value="1"/>
</dbReference>
<dbReference type="PROSITE" id="PS51318">
    <property type="entry name" value="TAT"/>
    <property type="match status" value="1"/>
</dbReference>
<sequence length="532" mass="57413">MTALIRRAFLQQSLLVASSILGANAFAATAQAPVATTRHGRIRGYRDNGINVFKGVRYGADTAPRRFMAPLAPQAWDGVAEALEHGPSSPQSSREEAVSEDCLFLNVYTPGLRDRARRPVMFYIHGGAYNNGSGSSPLYDGVRLCRRGDVVVVTVNHRLNAFGYLYLARLGGAASNSTGNPWADSGNAGQLDLILALRWVRDNIAEFGGDPDNVTVFGQSGGGAKIATLMAMPLAAGLFHRAATMSGQQVTASGPLNATLRAQAMLDALKLPPERVGEIRTMPFQRVVAALGTRDPVLPFGGISFAPVLDDRNLLRHPFYPDAPGQSAHIPMMIGNTHDETRAFLGGDASNFNLTWEQLPAKLVPNMRVDIQPEAVIAAYRKLYPSLSPSDLLFKITTASRSWRGAIIEAEERARAGSPAFVYQLDWATPKDGGKFGAPHGSDIQLVFDNVAKPGATAIGPQAQTMADMMSDAFIAFARSGAPGAKLLPRWEPYDLARRQTMIFDVPARMEDDPRGAERRIFAKVPYVQPGT</sequence>
<dbReference type="InterPro" id="IPR019819">
    <property type="entry name" value="Carboxylesterase_B_CS"/>
</dbReference>
<dbReference type="EMBL" id="JBHSMU010000005">
    <property type="protein sequence ID" value="MFC5459310.1"/>
    <property type="molecule type" value="Genomic_DNA"/>
</dbReference>
<feature type="domain" description="Carboxylesterase type B" evidence="4">
    <location>
        <begin position="32"/>
        <end position="515"/>
    </location>
</feature>
<dbReference type="SUPFAM" id="SSF53474">
    <property type="entry name" value="alpha/beta-Hydrolases"/>
    <property type="match status" value="1"/>
</dbReference>
<proteinExistence type="inferred from homology"/>
<dbReference type="PROSITE" id="PS00122">
    <property type="entry name" value="CARBOXYLESTERASE_B_1"/>
    <property type="match status" value="1"/>
</dbReference>
<evidence type="ECO:0000259" key="4">
    <source>
        <dbReference type="Pfam" id="PF00135"/>
    </source>
</evidence>
<accession>A0ABW0L1K2</accession>
<feature type="signal peptide" evidence="3">
    <location>
        <begin position="1"/>
        <end position="27"/>
    </location>
</feature>
<feature type="chain" id="PRO_5044969380" description="Carboxylic ester hydrolase" evidence="3">
    <location>
        <begin position="28"/>
        <end position="532"/>
    </location>
</feature>
<dbReference type="Proteomes" id="UP001596050">
    <property type="component" value="Unassembled WGS sequence"/>
</dbReference>
<dbReference type="PANTHER" id="PTHR11559">
    <property type="entry name" value="CARBOXYLESTERASE"/>
    <property type="match status" value="1"/>
</dbReference>
<organism evidence="5 6">
    <name type="scientific">Massilia niabensis</name>
    <dbReference type="NCBI Taxonomy" id="544910"/>
    <lineage>
        <taxon>Bacteria</taxon>
        <taxon>Pseudomonadati</taxon>
        <taxon>Pseudomonadota</taxon>
        <taxon>Betaproteobacteria</taxon>
        <taxon>Burkholderiales</taxon>
        <taxon>Oxalobacteraceae</taxon>
        <taxon>Telluria group</taxon>
        <taxon>Massilia</taxon>
    </lineage>
</organism>
<dbReference type="InterPro" id="IPR002018">
    <property type="entry name" value="CarbesteraseB"/>
</dbReference>
<comment type="caution">
    <text evidence="5">The sequence shown here is derived from an EMBL/GenBank/DDBJ whole genome shotgun (WGS) entry which is preliminary data.</text>
</comment>
<dbReference type="PROSITE" id="PS00941">
    <property type="entry name" value="CARBOXYLESTERASE_B_2"/>
    <property type="match status" value="1"/>
</dbReference>
<evidence type="ECO:0000256" key="3">
    <source>
        <dbReference type="RuleBase" id="RU361235"/>
    </source>
</evidence>